<evidence type="ECO:0000313" key="2">
    <source>
        <dbReference type="EMBL" id="QHU13851.1"/>
    </source>
</evidence>
<organism evidence="2">
    <name type="scientific">viral metagenome</name>
    <dbReference type="NCBI Taxonomy" id="1070528"/>
    <lineage>
        <taxon>unclassified sequences</taxon>
        <taxon>metagenomes</taxon>
        <taxon>organismal metagenomes</taxon>
    </lineage>
</organism>
<name>A0A6C0K9L6_9ZZZZ</name>
<protein>
    <submittedName>
        <fullName evidence="2">Uncharacterized protein</fullName>
    </submittedName>
</protein>
<feature type="region of interest" description="Disordered" evidence="1">
    <location>
        <begin position="74"/>
        <end position="108"/>
    </location>
</feature>
<dbReference type="AlphaFoldDB" id="A0A6C0K9L6"/>
<sequence length="108" mass="11945">MSGIHPTKLITGQPYRFTATAAEGSGPALIQNGRRLFSDAKFVRGAGGDYEFAFNGMKLFVDGGEQDVVFTWDGYGPNPHAVGGRRNKKSRKNRNRKNRKNKTNRKSA</sequence>
<evidence type="ECO:0000256" key="1">
    <source>
        <dbReference type="SAM" id="MobiDB-lite"/>
    </source>
</evidence>
<feature type="compositionally biased region" description="Basic residues" evidence="1">
    <location>
        <begin position="83"/>
        <end position="108"/>
    </location>
</feature>
<reference evidence="2" key="1">
    <citation type="journal article" date="2020" name="Nature">
        <title>Giant virus diversity and host interactions through global metagenomics.</title>
        <authorList>
            <person name="Schulz F."/>
            <person name="Roux S."/>
            <person name="Paez-Espino D."/>
            <person name="Jungbluth S."/>
            <person name="Walsh D.A."/>
            <person name="Denef V.J."/>
            <person name="McMahon K.D."/>
            <person name="Konstantinidis K.T."/>
            <person name="Eloe-Fadrosh E.A."/>
            <person name="Kyrpides N.C."/>
            <person name="Woyke T."/>
        </authorList>
    </citation>
    <scope>NUCLEOTIDE SEQUENCE</scope>
    <source>
        <strain evidence="2">GVMAG-S-1101182-85</strain>
    </source>
</reference>
<proteinExistence type="predicted"/>
<accession>A0A6C0K9L6</accession>
<dbReference type="EMBL" id="MN740827">
    <property type="protein sequence ID" value="QHU13851.1"/>
    <property type="molecule type" value="Genomic_DNA"/>
</dbReference>